<feature type="region of interest" description="Disordered" evidence="1">
    <location>
        <begin position="595"/>
        <end position="619"/>
    </location>
</feature>
<evidence type="ECO:0000313" key="4">
    <source>
        <dbReference type="Proteomes" id="UP001301958"/>
    </source>
</evidence>
<dbReference type="SUPFAM" id="SSF48350">
    <property type="entry name" value="GTPase activation domain, GAP"/>
    <property type="match status" value="1"/>
</dbReference>
<dbReference type="GO" id="GO:0007264">
    <property type="term" value="P:small GTPase-mediated signal transduction"/>
    <property type="evidence" value="ECO:0007669"/>
    <property type="project" value="InterPro"/>
</dbReference>
<dbReference type="Gene3D" id="1.10.555.10">
    <property type="entry name" value="Rho GTPase activation protein"/>
    <property type="match status" value="1"/>
</dbReference>
<dbReference type="GO" id="GO:0031267">
    <property type="term" value="F:small GTPase binding"/>
    <property type="evidence" value="ECO:0007669"/>
    <property type="project" value="InterPro"/>
</dbReference>
<dbReference type="SMART" id="SM00324">
    <property type="entry name" value="RhoGAP"/>
    <property type="match status" value="1"/>
</dbReference>
<proteinExistence type="predicted"/>
<dbReference type="PROSITE" id="PS50238">
    <property type="entry name" value="RHOGAP"/>
    <property type="match status" value="1"/>
</dbReference>
<feature type="compositionally biased region" description="Basic and acidic residues" evidence="1">
    <location>
        <begin position="321"/>
        <end position="331"/>
    </location>
</feature>
<reference evidence="3" key="1">
    <citation type="journal article" date="2023" name="Mol. Phylogenet. Evol.">
        <title>Genome-scale phylogeny and comparative genomics of the fungal order Sordariales.</title>
        <authorList>
            <person name="Hensen N."/>
            <person name="Bonometti L."/>
            <person name="Westerberg I."/>
            <person name="Brannstrom I.O."/>
            <person name="Guillou S."/>
            <person name="Cros-Aarteil S."/>
            <person name="Calhoun S."/>
            <person name="Haridas S."/>
            <person name="Kuo A."/>
            <person name="Mondo S."/>
            <person name="Pangilinan J."/>
            <person name="Riley R."/>
            <person name="LaButti K."/>
            <person name="Andreopoulos B."/>
            <person name="Lipzen A."/>
            <person name="Chen C."/>
            <person name="Yan M."/>
            <person name="Daum C."/>
            <person name="Ng V."/>
            <person name="Clum A."/>
            <person name="Steindorff A."/>
            <person name="Ohm R.A."/>
            <person name="Martin F."/>
            <person name="Silar P."/>
            <person name="Natvig D.O."/>
            <person name="Lalanne C."/>
            <person name="Gautier V."/>
            <person name="Ament-Velasquez S.L."/>
            <person name="Kruys A."/>
            <person name="Hutchinson M.I."/>
            <person name="Powell A.J."/>
            <person name="Barry K."/>
            <person name="Miller A.N."/>
            <person name="Grigoriev I.V."/>
            <person name="Debuchy R."/>
            <person name="Gladieux P."/>
            <person name="Hiltunen Thoren M."/>
            <person name="Johannesson H."/>
        </authorList>
    </citation>
    <scope>NUCLEOTIDE SEQUENCE</scope>
    <source>
        <strain evidence="3">CBS 990.96</strain>
    </source>
</reference>
<feature type="region of interest" description="Disordered" evidence="1">
    <location>
        <begin position="157"/>
        <end position="176"/>
    </location>
</feature>
<feature type="domain" description="Rho-GAP" evidence="2">
    <location>
        <begin position="401"/>
        <end position="638"/>
    </location>
</feature>
<feature type="region of interest" description="Disordered" evidence="1">
    <location>
        <begin position="284"/>
        <end position="365"/>
    </location>
</feature>
<evidence type="ECO:0000259" key="2">
    <source>
        <dbReference type="PROSITE" id="PS50238"/>
    </source>
</evidence>
<feature type="compositionally biased region" description="Low complexity" evidence="1">
    <location>
        <begin position="286"/>
        <end position="296"/>
    </location>
</feature>
<protein>
    <recommendedName>
        <fullName evidence="2">Rho-GAP domain-containing protein</fullName>
    </recommendedName>
</protein>
<evidence type="ECO:0000256" key="1">
    <source>
        <dbReference type="SAM" id="MobiDB-lite"/>
    </source>
</evidence>
<accession>A0AAN7H0S0</accession>
<comment type="caution">
    <text evidence="3">The sequence shown here is derived from an EMBL/GenBank/DDBJ whole genome shotgun (WGS) entry which is preliminary data.</text>
</comment>
<dbReference type="AlphaFoldDB" id="A0AAN7H0S0"/>
<name>A0AAN7H0S0_9PEZI</name>
<dbReference type="CDD" id="cd00159">
    <property type="entry name" value="RhoGAP"/>
    <property type="match status" value="1"/>
</dbReference>
<feature type="region of interest" description="Disordered" evidence="1">
    <location>
        <begin position="112"/>
        <end position="133"/>
    </location>
</feature>
<sequence>MGDILHQRTLRGPAPTYQTAATSPAVFHSKSHVYLQRLIQTAAYDDNDDDDYDNHHNKTQWIIDDDIDADSDTQITKDPRDDFKPHTTAAINAGDQRAVTKMETVMGQTVPPLNKILTPTPGDATPTSSQPQMSCRISRFPFTHPCDIPELIYDQDDDEDVIPKDGPSPLPSGPATPSVVNDIFRPLTEIFDSPNLQLNLGPFPPTMAAAAPSDPQQARKMSVKTMGSDVTDGLGIIREEDDDDRNTDGVSMLSRTESSFIGPSGEHLSVEQFGRYGAGNRPFAPSISSSGSTGSGEWRVGNRHDSRKSASIFSRMRNRNTIHEEPLEKRSLTPYELSAPTPRQDYDEPMSPGMPPPTASSGRTVTTQNDTYTGSRFFGFGRVAWFPDNQPKKREGAVFGVDLSQSIKTAPMKIRVSHRGKSTSYRTYPLSIYKCCEFIKKQCAADPAKGNVFSSPGNAFNVSHLKDMFNQPPMYGEQFQFEDSEYTVYDAARLIILYLEELPKPIISSSVIRSWIQLARQEGAIEPPAPRVETGLDFWTEALNRLPTASRNLVKHLLTLFAEILIAKAGEVTEVDARHLASAVSRAMFHQETEPSVTFGRRTSVNGRSADSRKKANKKNAHPTLALAFLIRKRGEYANVLKKATGMGDPRAKVKDPEFLPSTKEMLDWKHKGE</sequence>
<organism evidence="3 4">
    <name type="scientific">Podospora fimiseda</name>
    <dbReference type="NCBI Taxonomy" id="252190"/>
    <lineage>
        <taxon>Eukaryota</taxon>
        <taxon>Fungi</taxon>
        <taxon>Dikarya</taxon>
        <taxon>Ascomycota</taxon>
        <taxon>Pezizomycotina</taxon>
        <taxon>Sordariomycetes</taxon>
        <taxon>Sordariomycetidae</taxon>
        <taxon>Sordariales</taxon>
        <taxon>Podosporaceae</taxon>
        <taxon>Podospora</taxon>
    </lineage>
</organism>
<dbReference type="PANTHER" id="PTHR12783:SF5">
    <property type="entry name" value="RALA-BINDING PROTEIN 1"/>
    <property type="match status" value="1"/>
</dbReference>
<dbReference type="InterPro" id="IPR039767">
    <property type="entry name" value="RALBP1"/>
</dbReference>
<dbReference type="Proteomes" id="UP001301958">
    <property type="component" value="Unassembled WGS sequence"/>
</dbReference>
<dbReference type="InterPro" id="IPR000198">
    <property type="entry name" value="RhoGAP_dom"/>
</dbReference>
<reference evidence="3" key="2">
    <citation type="submission" date="2023-05" db="EMBL/GenBank/DDBJ databases">
        <authorList>
            <consortium name="Lawrence Berkeley National Laboratory"/>
            <person name="Steindorff A."/>
            <person name="Hensen N."/>
            <person name="Bonometti L."/>
            <person name="Westerberg I."/>
            <person name="Brannstrom I.O."/>
            <person name="Guillou S."/>
            <person name="Cros-Aarteil S."/>
            <person name="Calhoun S."/>
            <person name="Haridas S."/>
            <person name="Kuo A."/>
            <person name="Mondo S."/>
            <person name="Pangilinan J."/>
            <person name="Riley R."/>
            <person name="Labutti K."/>
            <person name="Andreopoulos B."/>
            <person name="Lipzen A."/>
            <person name="Chen C."/>
            <person name="Yanf M."/>
            <person name="Daum C."/>
            <person name="Ng V."/>
            <person name="Clum A."/>
            <person name="Ohm R."/>
            <person name="Martin F."/>
            <person name="Silar P."/>
            <person name="Natvig D."/>
            <person name="Lalanne C."/>
            <person name="Gautier V."/>
            <person name="Ament-Velasquez S.L."/>
            <person name="Kruys A."/>
            <person name="Hutchinson M.I."/>
            <person name="Powell A.J."/>
            <person name="Barry K."/>
            <person name="Miller A.N."/>
            <person name="Grigoriev I.V."/>
            <person name="Debuchy R."/>
            <person name="Gladieux P."/>
            <person name="Thoren M.H."/>
            <person name="Johannesson H."/>
        </authorList>
    </citation>
    <scope>NUCLEOTIDE SEQUENCE</scope>
    <source>
        <strain evidence="3">CBS 990.96</strain>
    </source>
</reference>
<dbReference type="EMBL" id="MU865371">
    <property type="protein sequence ID" value="KAK4225244.1"/>
    <property type="molecule type" value="Genomic_DNA"/>
</dbReference>
<dbReference type="InterPro" id="IPR008936">
    <property type="entry name" value="Rho_GTPase_activation_prot"/>
</dbReference>
<evidence type="ECO:0000313" key="3">
    <source>
        <dbReference type="EMBL" id="KAK4225244.1"/>
    </source>
</evidence>
<gene>
    <name evidence="3" type="ORF">QBC38DRAFT_268420</name>
</gene>
<dbReference type="PANTHER" id="PTHR12783">
    <property type="entry name" value="RALA BINDING PROTEIN 1 RALBP1"/>
    <property type="match status" value="1"/>
</dbReference>
<keyword evidence="4" id="KW-1185">Reference proteome</keyword>
<dbReference type="GO" id="GO:0005096">
    <property type="term" value="F:GTPase activator activity"/>
    <property type="evidence" value="ECO:0007669"/>
    <property type="project" value="InterPro"/>
</dbReference>
<dbReference type="Pfam" id="PF00620">
    <property type="entry name" value="RhoGAP"/>
    <property type="match status" value="1"/>
</dbReference>